<keyword evidence="3" id="KW-1185">Reference proteome</keyword>
<dbReference type="InterPro" id="IPR021109">
    <property type="entry name" value="Peptidase_aspartic_dom_sf"/>
</dbReference>
<organism evidence="2 3">
    <name type="scientific">Planoprotostelium fungivorum</name>
    <dbReference type="NCBI Taxonomy" id="1890364"/>
    <lineage>
        <taxon>Eukaryota</taxon>
        <taxon>Amoebozoa</taxon>
        <taxon>Evosea</taxon>
        <taxon>Variosea</taxon>
        <taxon>Cavosteliida</taxon>
        <taxon>Cavosteliaceae</taxon>
        <taxon>Planoprotostelium</taxon>
    </lineage>
</organism>
<evidence type="ECO:0000256" key="1">
    <source>
        <dbReference type="SAM" id="MobiDB-lite"/>
    </source>
</evidence>
<proteinExistence type="predicted"/>
<comment type="caution">
    <text evidence="2">The sequence shown here is derived from an EMBL/GenBank/DDBJ whole genome shotgun (WGS) entry which is preliminary data.</text>
</comment>
<feature type="region of interest" description="Disordered" evidence="1">
    <location>
        <begin position="1"/>
        <end position="20"/>
    </location>
</feature>
<accession>A0A2P6NAZ9</accession>
<dbReference type="InParanoid" id="A0A2P6NAZ9"/>
<sequence>MSGRKQKTIKNRDSGPYPRRTTIVRALPEETTTSVVQADERGDIVGGPLTLDSLLRVPPETNSLLVQIRDDAKQDPPSPRSLPFTPVTYPLPAWLLHARSRYSQRLPSISEIEKLSYRRLKKHPTNTDLRRWLLAVDFRHAAFSVSAYIPPDQFINSLNFGRCYQIRSWARTFGLGVDDRSWDDFICGICKGVDWNDTVTLDIYNHPDDIHLGVSTVLLDTSASVSYISLEMAAKYAIDQRDHQHPYQPRGTNGSLFDMVTHQALLKIGFGNHIELIIFDVMHLGEMKMVLGEDWMKIHNSNIRALANLDPNFEPVFDHEDCTHHTMANTHITGVDFFRVPRNPPCLCQAGTTDCDQ</sequence>
<reference evidence="2 3" key="1">
    <citation type="journal article" date="2018" name="Genome Biol. Evol.">
        <title>Multiple Roots of Fruiting Body Formation in Amoebozoa.</title>
        <authorList>
            <person name="Hillmann F."/>
            <person name="Forbes G."/>
            <person name="Novohradska S."/>
            <person name="Ferling I."/>
            <person name="Riege K."/>
            <person name="Groth M."/>
            <person name="Westermann M."/>
            <person name="Marz M."/>
            <person name="Spaller T."/>
            <person name="Winckler T."/>
            <person name="Schaap P."/>
            <person name="Glockner G."/>
        </authorList>
    </citation>
    <scope>NUCLEOTIDE SEQUENCE [LARGE SCALE GENOMIC DNA]</scope>
    <source>
        <strain evidence="2 3">Jena</strain>
    </source>
</reference>
<dbReference type="Gene3D" id="2.40.70.10">
    <property type="entry name" value="Acid Proteases"/>
    <property type="match status" value="1"/>
</dbReference>
<dbReference type="AlphaFoldDB" id="A0A2P6NAZ9"/>
<dbReference type="Proteomes" id="UP000241769">
    <property type="component" value="Unassembled WGS sequence"/>
</dbReference>
<dbReference type="CDD" id="cd00303">
    <property type="entry name" value="retropepsin_like"/>
    <property type="match status" value="1"/>
</dbReference>
<evidence type="ECO:0000313" key="2">
    <source>
        <dbReference type="EMBL" id="PRP81126.1"/>
    </source>
</evidence>
<name>A0A2P6NAZ9_9EUKA</name>
<dbReference type="EMBL" id="MDYQ01000129">
    <property type="protein sequence ID" value="PRP81126.1"/>
    <property type="molecule type" value="Genomic_DNA"/>
</dbReference>
<gene>
    <name evidence="2" type="ORF">PROFUN_01960</name>
</gene>
<evidence type="ECO:0000313" key="3">
    <source>
        <dbReference type="Proteomes" id="UP000241769"/>
    </source>
</evidence>
<protein>
    <submittedName>
        <fullName evidence="2">Uncharacterized protein</fullName>
    </submittedName>
</protein>
<dbReference type="SUPFAM" id="SSF50630">
    <property type="entry name" value="Acid proteases"/>
    <property type="match status" value="1"/>
</dbReference>